<proteinExistence type="predicted"/>
<protein>
    <submittedName>
        <fullName evidence="2">Phasin family protein</fullName>
    </submittedName>
</protein>
<keyword evidence="3" id="KW-1185">Reference proteome</keyword>
<name>A0A1H9VHS0_9GAMM</name>
<dbReference type="Proteomes" id="UP000198505">
    <property type="component" value="Unassembled WGS sequence"/>
</dbReference>
<dbReference type="AlphaFoldDB" id="A0A1H9VHS0"/>
<organism evidence="2 3">
    <name type="scientific">Vreelandella subterranea</name>
    <dbReference type="NCBI Taxonomy" id="416874"/>
    <lineage>
        <taxon>Bacteria</taxon>
        <taxon>Pseudomonadati</taxon>
        <taxon>Pseudomonadota</taxon>
        <taxon>Gammaproteobacteria</taxon>
        <taxon>Oceanospirillales</taxon>
        <taxon>Halomonadaceae</taxon>
        <taxon>Vreelandella</taxon>
    </lineage>
</organism>
<evidence type="ECO:0000313" key="3">
    <source>
        <dbReference type="Proteomes" id="UP000198505"/>
    </source>
</evidence>
<sequence>MSTFNTNEWTQQFDNFFMAPARAYAALSVDMTEKLFNAQLDAQKAYVDTSLAQARKLMSVKDAEELRSYMENQQKVAKEVAERLKSDADNVVSLQQDFVQKSQKITEDNIKQAQTAASKMGKTA</sequence>
<dbReference type="InterPro" id="IPR018968">
    <property type="entry name" value="Phasin"/>
</dbReference>
<dbReference type="RefSeq" id="WP_066315349.1">
    <property type="nucleotide sequence ID" value="NZ_FOGS01000009.1"/>
</dbReference>
<reference evidence="3" key="1">
    <citation type="submission" date="2016-10" db="EMBL/GenBank/DDBJ databases">
        <authorList>
            <person name="Varghese N."/>
            <person name="Submissions S."/>
        </authorList>
    </citation>
    <scope>NUCLEOTIDE SEQUENCE [LARGE SCALE GENOMIC DNA]</scope>
    <source>
        <strain evidence="3">CGMCC 1.6495</strain>
    </source>
</reference>
<dbReference type="EMBL" id="FOGS01000009">
    <property type="protein sequence ID" value="SES21024.1"/>
    <property type="molecule type" value="Genomic_DNA"/>
</dbReference>
<evidence type="ECO:0000259" key="1">
    <source>
        <dbReference type="Pfam" id="PF09361"/>
    </source>
</evidence>
<evidence type="ECO:0000313" key="2">
    <source>
        <dbReference type="EMBL" id="SES21024.1"/>
    </source>
</evidence>
<gene>
    <name evidence="2" type="ORF">SAMN04487958_109117</name>
</gene>
<dbReference type="Pfam" id="PF09361">
    <property type="entry name" value="Phasin_2"/>
    <property type="match status" value="1"/>
</dbReference>
<accession>A0A1H9VHS0</accession>
<feature type="domain" description="Phasin" evidence="1">
    <location>
        <begin position="18"/>
        <end position="109"/>
    </location>
</feature>